<dbReference type="PANTHER" id="PTHR43355:SF2">
    <property type="entry name" value="FLAVIN REDUCTASE (NADPH)"/>
    <property type="match status" value="1"/>
</dbReference>
<accession>A0AAE6NZ56</accession>
<dbReference type="InterPro" id="IPR036291">
    <property type="entry name" value="NAD(P)-bd_dom_sf"/>
</dbReference>
<dbReference type="GO" id="GO:0004074">
    <property type="term" value="F:biliverdin reductase [NAD(P)H] activity"/>
    <property type="evidence" value="ECO:0007669"/>
    <property type="project" value="TreeGrafter"/>
</dbReference>
<dbReference type="InterPro" id="IPR016040">
    <property type="entry name" value="NAD(P)-bd_dom"/>
</dbReference>
<evidence type="ECO:0000313" key="2">
    <source>
        <dbReference type="EMBL" id="QFX92141.1"/>
    </source>
</evidence>
<proteinExistence type="predicted"/>
<dbReference type="InterPro" id="IPR051606">
    <property type="entry name" value="Polyketide_Oxido-like"/>
</dbReference>
<dbReference type="SUPFAM" id="SSF51735">
    <property type="entry name" value="NAD(P)-binding Rossmann-fold domains"/>
    <property type="match status" value="1"/>
</dbReference>
<dbReference type="GO" id="GO:0042602">
    <property type="term" value="F:riboflavin reductase (NADPH) activity"/>
    <property type="evidence" value="ECO:0007669"/>
    <property type="project" value="TreeGrafter"/>
</dbReference>
<name>A0AAE6NZ56_9LACO</name>
<organism evidence="2 3">
    <name type="scientific">Fructilactobacillus fructivorans</name>
    <dbReference type="NCBI Taxonomy" id="1614"/>
    <lineage>
        <taxon>Bacteria</taxon>
        <taxon>Bacillati</taxon>
        <taxon>Bacillota</taxon>
        <taxon>Bacilli</taxon>
        <taxon>Lactobacillales</taxon>
        <taxon>Lactobacillaceae</taxon>
        <taxon>Fructilactobacillus</taxon>
    </lineage>
</organism>
<dbReference type="EMBL" id="CP045562">
    <property type="protein sequence ID" value="QFX92141.1"/>
    <property type="molecule type" value="Genomic_DNA"/>
</dbReference>
<protein>
    <submittedName>
        <fullName evidence="2">NAD(P)H-binding protein</fullName>
    </submittedName>
</protein>
<evidence type="ECO:0000313" key="3">
    <source>
        <dbReference type="Proteomes" id="UP000327194"/>
    </source>
</evidence>
<gene>
    <name evidence="2" type="ORF">LF543_00440</name>
</gene>
<dbReference type="PANTHER" id="PTHR43355">
    <property type="entry name" value="FLAVIN REDUCTASE (NADPH)"/>
    <property type="match status" value="1"/>
</dbReference>
<evidence type="ECO:0000259" key="1">
    <source>
        <dbReference type="Pfam" id="PF13460"/>
    </source>
</evidence>
<dbReference type="Proteomes" id="UP000327194">
    <property type="component" value="Chromosome"/>
</dbReference>
<dbReference type="KEGG" id="lfv:LF543_00440"/>
<reference evidence="2 3" key="1">
    <citation type="submission" date="2019-10" db="EMBL/GenBank/DDBJ databases">
        <title>Genome sequencing of Lactobacillus fructivorans.</title>
        <authorList>
            <person name="Kim K."/>
        </authorList>
    </citation>
    <scope>NUCLEOTIDE SEQUENCE [LARGE SCALE GENOMIC DNA]</scope>
    <source>
        <strain evidence="2 3">LF543</strain>
    </source>
</reference>
<dbReference type="Gene3D" id="3.40.50.720">
    <property type="entry name" value="NAD(P)-binding Rossmann-like Domain"/>
    <property type="match status" value="1"/>
</dbReference>
<dbReference type="Pfam" id="PF13460">
    <property type="entry name" value="NAD_binding_10"/>
    <property type="match status" value="1"/>
</dbReference>
<feature type="domain" description="NAD(P)-binding" evidence="1">
    <location>
        <begin position="9"/>
        <end position="189"/>
    </location>
</feature>
<dbReference type="AlphaFoldDB" id="A0AAE6NZ56"/>
<dbReference type="RefSeq" id="WP_010022305.1">
    <property type="nucleotide sequence ID" value="NZ_AZDS01000002.1"/>
</dbReference>
<sequence>MAKKVLILGAAGQIPSIVIPKLLKETDVDMTLLARNAKSRLTASDPKRETIVDGDINDTSKLTDVMKGQDIVFSDVPHAEAMSSVIKAMDQAGVKRLIVAGLLDVDDTVVGPFKKWNNDMIGSGYPDTKKAYQELLDSDVDYTYLKMTWLYNDKNNENYKIIPAGEPFKGTQVTREAIAKLIVSIIEDPSKYQREDIGVVEPGTENLSKPSFY</sequence>